<reference evidence="1 2" key="1">
    <citation type="journal article" date="2018" name="Science">
        <title>The opium poppy genome and morphinan production.</title>
        <authorList>
            <person name="Guo L."/>
            <person name="Winzer T."/>
            <person name="Yang X."/>
            <person name="Li Y."/>
            <person name="Ning Z."/>
            <person name="He Z."/>
            <person name="Teodor R."/>
            <person name="Lu Y."/>
            <person name="Bowser T.A."/>
            <person name="Graham I.A."/>
            <person name="Ye K."/>
        </authorList>
    </citation>
    <scope>NUCLEOTIDE SEQUENCE [LARGE SCALE GENOMIC DNA]</scope>
    <source>
        <strain evidence="2">cv. HN1</strain>
        <tissue evidence="1">Leaves</tissue>
    </source>
</reference>
<keyword evidence="2" id="KW-1185">Reference proteome</keyword>
<dbReference type="AlphaFoldDB" id="A0A4Y7K281"/>
<sequence>MVCLNLTLLLHFMLTEIVGGFISNALAPLLKWLWGLKASTKTVLWRRCHVSFHLLYHKNGEYDEGVSGRSQKVCKAGRDATPLRTLKWSEHKAVTGDKDIHMFTRLRGIEEKLLVEVIGLGNMD</sequence>
<evidence type="ECO:0000313" key="2">
    <source>
        <dbReference type="Proteomes" id="UP000316621"/>
    </source>
</evidence>
<dbReference type="Proteomes" id="UP000316621">
    <property type="component" value="Chromosome 6"/>
</dbReference>
<organism evidence="1 2">
    <name type="scientific">Papaver somniferum</name>
    <name type="common">Opium poppy</name>
    <dbReference type="NCBI Taxonomy" id="3469"/>
    <lineage>
        <taxon>Eukaryota</taxon>
        <taxon>Viridiplantae</taxon>
        <taxon>Streptophyta</taxon>
        <taxon>Embryophyta</taxon>
        <taxon>Tracheophyta</taxon>
        <taxon>Spermatophyta</taxon>
        <taxon>Magnoliopsida</taxon>
        <taxon>Ranunculales</taxon>
        <taxon>Papaveraceae</taxon>
        <taxon>Papaveroideae</taxon>
        <taxon>Papaver</taxon>
    </lineage>
</organism>
<evidence type="ECO:0000313" key="1">
    <source>
        <dbReference type="EMBL" id="RZC67473.1"/>
    </source>
</evidence>
<protein>
    <submittedName>
        <fullName evidence="1">Uncharacterized protein</fullName>
    </submittedName>
</protein>
<dbReference type="Gramene" id="RZC67473">
    <property type="protein sequence ID" value="RZC67473"/>
    <property type="gene ID" value="C5167_011165"/>
</dbReference>
<name>A0A4Y7K281_PAPSO</name>
<gene>
    <name evidence="1" type="ORF">C5167_011165</name>
</gene>
<accession>A0A4Y7K281</accession>
<dbReference type="EMBL" id="CM010720">
    <property type="protein sequence ID" value="RZC67473.1"/>
    <property type="molecule type" value="Genomic_DNA"/>
</dbReference>
<proteinExistence type="predicted"/>